<dbReference type="InterPro" id="IPR036388">
    <property type="entry name" value="WH-like_DNA-bd_sf"/>
</dbReference>
<evidence type="ECO:0000256" key="1">
    <source>
        <dbReference type="ARBA" id="ARBA00023015"/>
    </source>
</evidence>
<keyword evidence="3" id="KW-0804">Transcription</keyword>
<dbReference type="PRINTS" id="PR00598">
    <property type="entry name" value="HTHMARR"/>
</dbReference>
<dbReference type="Pfam" id="PF12802">
    <property type="entry name" value="MarR_2"/>
    <property type="match status" value="1"/>
</dbReference>
<dbReference type="PANTHER" id="PTHR42756:SF1">
    <property type="entry name" value="TRANSCRIPTIONAL REPRESSOR OF EMRAB OPERON"/>
    <property type="match status" value="1"/>
</dbReference>
<protein>
    <recommendedName>
        <fullName evidence="4">HTH marR-type domain-containing protein</fullName>
    </recommendedName>
</protein>
<name>A0A0F9FMM6_9ZZZZ</name>
<feature type="domain" description="HTH marR-type" evidence="4">
    <location>
        <begin position="1"/>
        <end position="152"/>
    </location>
</feature>
<dbReference type="InterPro" id="IPR036390">
    <property type="entry name" value="WH_DNA-bd_sf"/>
</dbReference>
<dbReference type="InterPro" id="IPR000835">
    <property type="entry name" value="HTH_MarR-typ"/>
</dbReference>
<dbReference type="Gene3D" id="1.10.10.10">
    <property type="entry name" value="Winged helix-like DNA-binding domain superfamily/Winged helix DNA-binding domain"/>
    <property type="match status" value="1"/>
</dbReference>
<dbReference type="PROSITE" id="PS50995">
    <property type="entry name" value="HTH_MARR_2"/>
    <property type="match status" value="1"/>
</dbReference>
<keyword evidence="1" id="KW-0805">Transcription regulation</keyword>
<organism evidence="5">
    <name type="scientific">marine sediment metagenome</name>
    <dbReference type="NCBI Taxonomy" id="412755"/>
    <lineage>
        <taxon>unclassified sequences</taxon>
        <taxon>metagenomes</taxon>
        <taxon>ecological metagenomes</taxon>
    </lineage>
</organism>
<evidence type="ECO:0000256" key="3">
    <source>
        <dbReference type="ARBA" id="ARBA00023163"/>
    </source>
</evidence>
<dbReference type="EMBL" id="LAZR01031950">
    <property type="protein sequence ID" value="KKL52287.1"/>
    <property type="molecule type" value="Genomic_DNA"/>
</dbReference>
<dbReference type="GO" id="GO:0003677">
    <property type="term" value="F:DNA binding"/>
    <property type="evidence" value="ECO:0007669"/>
    <property type="project" value="UniProtKB-KW"/>
</dbReference>
<dbReference type="SMART" id="SM00347">
    <property type="entry name" value="HTH_MARR"/>
    <property type="match status" value="1"/>
</dbReference>
<reference evidence="5" key="1">
    <citation type="journal article" date="2015" name="Nature">
        <title>Complex archaea that bridge the gap between prokaryotes and eukaryotes.</title>
        <authorList>
            <person name="Spang A."/>
            <person name="Saw J.H."/>
            <person name="Jorgensen S.L."/>
            <person name="Zaremba-Niedzwiedzka K."/>
            <person name="Martijn J."/>
            <person name="Lind A.E."/>
            <person name="van Eijk R."/>
            <person name="Schleper C."/>
            <person name="Guy L."/>
            <person name="Ettema T.J."/>
        </authorList>
    </citation>
    <scope>NUCLEOTIDE SEQUENCE</scope>
</reference>
<evidence type="ECO:0000259" key="4">
    <source>
        <dbReference type="PROSITE" id="PS50995"/>
    </source>
</evidence>
<gene>
    <name evidence="5" type="ORF">LCGC14_2287000</name>
</gene>
<accession>A0A0F9FMM6</accession>
<keyword evidence="2" id="KW-0238">DNA-binding</keyword>
<evidence type="ECO:0000256" key="2">
    <source>
        <dbReference type="ARBA" id="ARBA00023125"/>
    </source>
</evidence>
<dbReference type="AlphaFoldDB" id="A0A0F9FMM6"/>
<evidence type="ECO:0000313" key="5">
    <source>
        <dbReference type="EMBL" id="KKL52287.1"/>
    </source>
</evidence>
<dbReference type="PANTHER" id="PTHR42756">
    <property type="entry name" value="TRANSCRIPTIONAL REGULATOR, MARR"/>
    <property type="match status" value="1"/>
</dbReference>
<comment type="caution">
    <text evidence="5">The sequence shown here is derived from an EMBL/GenBank/DDBJ whole genome shotgun (WGS) entry which is preliminary data.</text>
</comment>
<dbReference type="SUPFAM" id="SSF46785">
    <property type="entry name" value="Winged helix' DNA-binding domain"/>
    <property type="match status" value="1"/>
</dbReference>
<proteinExistence type="predicted"/>
<dbReference type="GO" id="GO:0003700">
    <property type="term" value="F:DNA-binding transcription factor activity"/>
    <property type="evidence" value="ECO:0007669"/>
    <property type="project" value="InterPro"/>
</dbReference>
<sequence length="156" mass="17816">MSLKEELGFKNPIRLGQHEAILNVYYTGTGFKKWITEFLKQYGLTDVQFNVMLLLGTQSNDDGGLSQAQLSDMMLVNRANITSLIDRMEKTNLVKRTAADDRRYNIIKLTAKGKALLEKVDPIYAKEVKRVMSCLSESEQKKLISMLEKIRGQINR</sequence>